<evidence type="ECO:0000313" key="1">
    <source>
        <dbReference type="EMBL" id="RSH81231.1"/>
    </source>
</evidence>
<reference evidence="1 2" key="1">
    <citation type="submission" date="2018-11" db="EMBL/GenBank/DDBJ databases">
        <title>Genome sequence of Apiotrichum porosum DSM 27194.</title>
        <authorList>
            <person name="Aliyu H."/>
            <person name="Gorte O."/>
            <person name="Ochsenreither K."/>
        </authorList>
    </citation>
    <scope>NUCLEOTIDE SEQUENCE [LARGE SCALE GENOMIC DNA]</scope>
    <source>
        <strain evidence="1 2">DSM 27194</strain>
    </source>
</reference>
<proteinExistence type="predicted"/>
<sequence>MEWAAKNATVAIHDGAWGVIVDKTYAVYLAVCDLVLQRLAPADHHGKDKAHLKDNGAFDLPYWPQWKADREQDIHEVFGWARRDLECHSGTLNYDHARRLCWRALYAVFWEGYDAEDGPPPTERVVPVHLTALGQFAVNPANLERYGLPIYQAAAFDEVDDRAVNSSVRD</sequence>
<protein>
    <submittedName>
        <fullName evidence="1">Uncharacterized protein</fullName>
    </submittedName>
</protein>
<evidence type="ECO:0000313" key="2">
    <source>
        <dbReference type="Proteomes" id="UP000279236"/>
    </source>
</evidence>
<dbReference type="Proteomes" id="UP000279236">
    <property type="component" value="Unassembled WGS sequence"/>
</dbReference>
<dbReference type="RefSeq" id="XP_028475950.1">
    <property type="nucleotide sequence ID" value="XM_028623976.1"/>
</dbReference>
<name>A0A427XR20_9TREE</name>
<organism evidence="1 2">
    <name type="scientific">Apiotrichum porosum</name>
    <dbReference type="NCBI Taxonomy" id="105984"/>
    <lineage>
        <taxon>Eukaryota</taxon>
        <taxon>Fungi</taxon>
        <taxon>Dikarya</taxon>
        <taxon>Basidiomycota</taxon>
        <taxon>Agaricomycotina</taxon>
        <taxon>Tremellomycetes</taxon>
        <taxon>Trichosporonales</taxon>
        <taxon>Trichosporonaceae</taxon>
        <taxon>Apiotrichum</taxon>
    </lineage>
</organism>
<gene>
    <name evidence="1" type="ORF">EHS24_008668</name>
</gene>
<comment type="caution">
    <text evidence="1">The sequence shown here is derived from an EMBL/GenBank/DDBJ whole genome shotgun (WGS) entry which is preliminary data.</text>
</comment>
<dbReference type="GeneID" id="39593211"/>
<accession>A0A427XR20</accession>
<dbReference type="EMBL" id="RSCE01000007">
    <property type="protein sequence ID" value="RSH81231.1"/>
    <property type="molecule type" value="Genomic_DNA"/>
</dbReference>
<keyword evidence="2" id="KW-1185">Reference proteome</keyword>
<dbReference type="AlphaFoldDB" id="A0A427XR20"/>